<dbReference type="InterPro" id="IPR036961">
    <property type="entry name" value="Kinesin_motor_dom_sf"/>
</dbReference>
<evidence type="ECO:0000256" key="10">
    <source>
        <dbReference type="ARBA" id="ARBA00023273"/>
    </source>
</evidence>
<keyword evidence="3" id="KW-0963">Cytoplasm</keyword>
<gene>
    <name evidence="13" type="ORF">MAR_035779</name>
</gene>
<dbReference type="SUPFAM" id="SSF52540">
    <property type="entry name" value="P-loop containing nucleoside triphosphate hydrolases"/>
    <property type="match status" value="1"/>
</dbReference>
<dbReference type="InterPro" id="IPR001609">
    <property type="entry name" value="Myosin_head_motor_dom-like"/>
</dbReference>
<keyword evidence="9" id="KW-0206">Cytoskeleton</keyword>
<protein>
    <submittedName>
        <fullName evidence="13">MYO3B-like protein</fullName>
    </submittedName>
</protein>
<keyword evidence="5" id="KW-0547">Nucleotide-binding</keyword>
<evidence type="ECO:0000256" key="9">
    <source>
        <dbReference type="ARBA" id="ARBA00023212"/>
    </source>
</evidence>
<keyword evidence="14" id="KW-1185">Reference proteome</keyword>
<evidence type="ECO:0000256" key="5">
    <source>
        <dbReference type="ARBA" id="ARBA00022741"/>
    </source>
</evidence>
<sequence>MFQESIVAQLFTRYSQNIIYTYIGDILLAVNPFHQLSIYMSETSRRYRNAAKGDNPPHIFAIADQAYQMMVHQKKHQAPNRDLEERILQVNPLMEAFGNARTVINDNSSRFGKYLEMFFTVTGVVTG</sequence>
<evidence type="ECO:0000259" key="12">
    <source>
        <dbReference type="PROSITE" id="PS51456"/>
    </source>
</evidence>
<dbReference type="PROSITE" id="PS51456">
    <property type="entry name" value="MYOSIN_MOTOR"/>
    <property type="match status" value="1"/>
</dbReference>
<feature type="domain" description="Myosin motor" evidence="12">
    <location>
        <begin position="1"/>
        <end position="127"/>
    </location>
</feature>
<evidence type="ECO:0000256" key="1">
    <source>
        <dbReference type="ARBA" id="ARBA00004245"/>
    </source>
</evidence>
<reference evidence="13" key="1">
    <citation type="submission" date="2022-11" db="EMBL/GenBank/DDBJ databases">
        <title>Centuries of genome instability and evolution in soft-shell clam transmissible cancer (bioRxiv).</title>
        <authorList>
            <person name="Hart S.F.M."/>
            <person name="Yonemitsu M.A."/>
            <person name="Giersch R.M."/>
            <person name="Beal B.F."/>
            <person name="Arriagada G."/>
            <person name="Davis B.W."/>
            <person name="Ostrander E.A."/>
            <person name="Goff S.P."/>
            <person name="Metzger M.J."/>
        </authorList>
    </citation>
    <scope>NUCLEOTIDE SEQUENCE</scope>
    <source>
        <strain evidence="13">MELC-2E11</strain>
        <tissue evidence="13">Siphon/mantle</tissue>
    </source>
</reference>
<dbReference type="EMBL" id="CP111018">
    <property type="protein sequence ID" value="WAR10703.1"/>
    <property type="molecule type" value="Genomic_DNA"/>
</dbReference>
<evidence type="ECO:0000313" key="14">
    <source>
        <dbReference type="Proteomes" id="UP001164746"/>
    </source>
</evidence>
<evidence type="ECO:0000313" key="13">
    <source>
        <dbReference type="EMBL" id="WAR10703.1"/>
    </source>
</evidence>
<evidence type="ECO:0000256" key="3">
    <source>
        <dbReference type="ARBA" id="ARBA00022490"/>
    </source>
</evidence>
<comment type="caution">
    <text evidence="11">Lacks conserved residue(s) required for the propagation of feature annotation.</text>
</comment>
<keyword evidence="6" id="KW-0067">ATP-binding</keyword>
<dbReference type="Gene3D" id="3.40.850.10">
    <property type="entry name" value="Kinesin motor domain"/>
    <property type="match status" value="2"/>
</dbReference>
<feature type="non-terminal residue" evidence="13">
    <location>
        <position position="127"/>
    </location>
</feature>
<keyword evidence="10" id="KW-0966">Cell projection</keyword>
<evidence type="ECO:0000256" key="8">
    <source>
        <dbReference type="ARBA" id="ARBA00023175"/>
    </source>
</evidence>
<name>A0ABY7EQ52_MYAAR</name>
<dbReference type="Proteomes" id="UP001164746">
    <property type="component" value="Chromosome 7"/>
</dbReference>
<evidence type="ECO:0000256" key="7">
    <source>
        <dbReference type="ARBA" id="ARBA00023123"/>
    </source>
</evidence>
<evidence type="ECO:0000256" key="2">
    <source>
        <dbReference type="ARBA" id="ARBA00004316"/>
    </source>
</evidence>
<organism evidence="13 14">
    <name type="scientific">Mya arenaria</name>
    <name type="common">Soft-shell clam</name>
    <dbReference type="NCBI Taxonomy" id="6604"/>
    <lineage>
        <taxon>Eukaryota</taxon>
        <taxon>Metazoa</taxon>
        <taxon>Spiralia</taxon>
        <taxon>Lophotrochozoa</taxon>
        <taxon>Mollusca</taxon>
        <taxon>Bivalvia</taxon>
        <taxon>Autobranchia</taxon>
        <taxon>Heteroconchia</taxon>
        <taxon>Euheterodonta</taxon>
        <taxon>Imparidentia</taxon>
        <taxon>Neoheterodontei</taxon>
        <taxon>Myida</taxon>
        <taxon>Myoidea</taxon>
        <taxon>Myidae</taxon>
        <taxon>Mya</taxon>
    </lineage>
</organism>
<dbReference type="PANTHER" id="PTHR46256">
    <property type="entry name" value="AGAP011099-PA"/>
    <property type="match status" value="1"/>
</dbReference>
<dbReference type="InterPro" id="IPR052409">
    <property type="entry name" value="Myosin-III_kinase_activity"/>
</dbReference>
<keyword evidence="4" id="KW-0677">Repeat</keyword>
<dbReference type="InterPro" id="IPR027417">
    <property type="entry name" value="P-loop_NTPase"/>
</dbReference>
<keyword evidence="7 11" id="KW-0518">Myosin</keyword>
<dbReference type="PANTHER" id="PTHR46256:SF3">
    <property type="entry name" value="MYOSIN MOTOR DOMAIN-CONTAINING PROTEIN"/>
    <property type="match status" value="1"/>
</dbReference>
<accession>A0ABY7EQ52</accession>
<dbReference type="Pfam" id="PF00063">
    <property type="entry name" value="Myosin_head"/>
    <property type="match status" value="2"/>
</dbReference>
<evidence type="ECO:0000256" key="11">
    <source>
        <dbReference type="PROSITE-ProRule" id="PRU00782"/>
    </source>
</evidence>
<keyword evidence="11" id="KW-0009">Actin-binding</keyword>
<proteinExistence type="inferred from homology"/>
<evidence type="ECO:0000256" key="6">
    <source>
        <dbReference type="ARBA" id="ARBA00022840"/>
    </source>
</evidence>
<keyword evidence="8" id="KW-0505">Motor protein</keyword>
<comment type="similarity">
    <text evidence="11">Belongs to the TRAFAC class myosin-kinesin ATPase superfamily. Myosin family.</text>
</comment>
<evidence type="ECO:0000256" key="4">
    <source>
        <dbReference type="ARBA" id="ARBA00022737"/>
    </source>
</evidence>
<comment type="subcellular location">
    <subcellularLocation>
        <location evidence="2">Cell projection</location>
    </subcellularLocation>
    <subcellularLocation>
        <location evidence="1">Cytoplasm</location>
        <location evidence="1">Cytoskeleton</location>
    </subcellularLocation>
</comment>